<accession>A0A1L8MMY5</accession>
<dbReference type="InterPro" id="IPR026043">
    <property type="entry name" value="NadR"/>
</dbReference>
<feature type="binding site" evidence="1">
    <location>
        <position position="85"/>
    </location>
    <ligand>
        <name>Ni(2+)</name>
        <dbReference type="ChEBI" id="CHEBI:49786"/>
    </ligand>
</feature>
<feature type="binding site" evidence="1">
    <location>
        <position position="77"/>
    </location>
    <ligand>
        <name>Ni(2+)</name>
        <dbReference type="ChEBI" id="CHEBI:49786"/>
    </ligand>
</feature>
<dbReference type="Proteomes" id="UP000182015">
    <property type="component" value="Unassembled WGS sequence"/>
</dbReference>
<sequence>MKAEQRRQEVLAILEDQEEPISASQLAKTMQVSRQVIVGDVALLRASQNDIISTPKGYLMRKSLYSNAFTARLVCQHTEAQTFEELSIIVANGGIVSTVEVEHPIYGMLTAPLNIRSQEDIVDFIKKVKKSQAELLSSLTNGLHSHLISCKDQASFEKIKKDLLEAGILYQN</sequence>
<keyword evidence="1" id="KW-0479">Metal-binding</keyword>
<dbReference type="RefSeq" id="WP_071792743.1">
    <property type="nucleotide sequence ID" value="NZ_LZDD01000001.1"/>
</dbReference>
<dbReference type="Gene3D" id="1.10.10.10">
    <property type="entry name" value="Winged helix-like DNA-binding domain superfamily/Winged helix DNA-binding domain"/>
    <property type="match status" value="1"/>
</dbReference>
<keyword evidence="4" id="KW-0238">DNA-binding</keyword>
<dbReference type="EMBL" id="LZDD01000001">
    <property type="protein sequence ID" value="OJF72086.1"/>
    <property type="molecule type" value="Genomic_DNA"/>
</dbReference>
<dbReference type="InterPro" id="IPR035922">
    <property type="entry name" value="3H_dom_sf"/>
</dbReference>
<evidence type="ECO:0000313" key="4">
    <source>
        <dbReference type="EMBL" id="OJF72086.1"/>
    </source>
</evidence>
<feature type="domain" description="Helix-turn-helix type 11" evidence="3">
    <location>
        <begin position="6"/>
        <end position="58"/>
    </location>
</feature>
<dbReference type="OrthoDB" id="9792661at2"/>
<protein>
    <submittedName>
        <fullName evidence="4">DNA-binding protein</fullName>
    </submittedName>
</protein>
<comment type="caution">
    <text evidence="4">The sequence shown here is derived from an EMBL/GenBank/DDBJ whole genome shotgun (WGS) entry which is preliminary data.</text>
</comment>
<organism evidence="4 5">
    <name type="scientific">Streptococcus bovimastitidis</name>
    <dbReference type="NCBI Taxonomy" id="1856638"/>
    <lineage>
        <taxon>Bacteria</taxon>
        <taxon>Bacillati</taxon>
        <taxon>Bacillota</taxon>
        <taxon>Bacilli</taxon>
        <taxon>Lactobacillales</taxon>
        <taxon>Streptococcaceae</taxon>
        <taxon>Streptococcus</taxon>
    </lineage>
</organism>
<feature type="binding site" evidence="1">
    <location>
        <position position="146"/>
    </location>
    <ligand>
        <name>Ni(2+)</name>
        <dbReference type="ChEBI" id="CHEBI:49786"/>
    </ligand>
</feature>
<dbReference type="SUPFAM" id="SSF75500">
    <property type="entry name" value="Putative transcriptional regulator TM1602, C-terminal domain"/>
    <property type="match status" value="1"/>
</dbReference>
<dbReference type="Pfam" id="PF08279">
    <property type="entry name" value="HTH_11"/>
    <property type="match status" value="1"/>
</dbReference>
<dbReference type="PIRSF" id="PIRSF037847">
    <property type="entry name" value="NiaR"/>
    <property type="match status" value="1"/>
</dbReference>
<dbReference type="InterPro" id="IPR036390">
    <property type="entry name" value="WH_DNA-bd_sf"/>
</dbReference>
<reference evidence="5" key="1">
    <citation type="submission" date="2016-06" db="EMBL/GenBank/DDBJ databases">
        <authorList>
            <person name="de Vries S.P.W."/>
            <person name="Hadjirin N.F."/>
            <person name="Lay E.M."/>
            <person name="Zadoks R.N."/>
            <person name="Peacock S.J."/>
            <person name="Parkhill J."/>
            <person name="Grant A.J."/>
            <person name="Mcdougall S."/>
            <person name="Holmes M.A."/>
        </authorList>
    </citation>
    <scope>NUCLEOTIDE SEQUENCE [LARGE SCALE GENOMIC DNA]</scope>
    <source>
        <strain evidence="5">NZ1587</strain>
    </source>
</reference>
<evidence type="ECO:0000256" key="1">
    <source>
        <dbReference type="PIRSR" id="PIRSR037847-1"/>
    </source>
</evidence>
<dbReference type="GO" id="GO:0003677">
    <property type="term" value="F:DNA binding"/>
    <property type="evidence" value="ECO:0007669"/>
    <property type="project" value="UniProtKB-KW"/>
</dbReference>
<dbReference type="PANTHER" id="PTHR40068">
    <property type="entry name" value="TRANSCRIPTION REPRESSOR NIAR-RELATED"/>
    <property type="match status" value="1"/>
</dbReference>
<keyword evidence="1" id="KW-0533">Nickel</keyword>
<name>A0A1L8MMY5_9STRE</name>
<evidence type="ECO:0000259" key="2">
    <source>
        <dbReference type="Pfam" id="PF02829"/>
    </source>
</evidence>
<dbReference type="Gene3D" id="3.30.1340.20">
    <property type="entry name" value="3H domain"/>
    <property type="match status" value="1"/>
</dbReference>
<dbReference type="PANTHER" id="PTHR40068:SF1">
    <property type="entry name" value="TRANSCRIPTION REPRESSOR NIAR-RELATED"/>
    <property type="match status" value="1"/>
</dbReference>
<dbReference type="Pfam" id="PF02829">
    <property type="entry name" value="3H"/>
    <property type="match status" value="1"/>
</dbReference>
<gene>
    <name evidence="4" type="ORF">A9Q68_00665</name>
</gene>
<dbReference type="SUPFAM" id="SSF46785">
    <property type="entry name" value="Winged helix' DNA-binding domain"/>
    <property type="match status" value="1"/>
</dbReference>
<dbReference type="GO" id="GO:0046872">
    <property type="term" value="F:metal ion binding"/>
    <property type="evidence" value="ECO:0007669"/>
    <property type="project" value="UniProtKB-KW"/>
</dbReference>
<keyword evidence="5" id="KW-1185">Reference proteome</keyword>
<proteinExistence type="predicted"/>
<feature type="binding site" evidence="1">
    <location>
        <position position="144"/>
    </location>
    <ligand>
        <name>Ni(2+)</name>
        <dbReference type="ChEBI" id="CHEBI:49786"/>
    </ligand>
</feature>
<dbReference type="InterPro" id="IPR036388">
    <property type="entry name" value="WH-like_DNA-bd_sf"/>
</dbReference>
<evidence type="ECO:0000259" key="3">
    <source>
        <dbReference type="Pfam" id="PF08279"/>
    </source>
</evidence>
<feature type="domain" description="3H" evidence="2">
    <location>
        <begin position="74"/>
        <end position="169"/>
    </location>
</feature>
<dbReference type="InterPro" id="IPR013196">
    <property type="entry name" value="HTH_11"/>
</dbReference>
<dbReference type="InterPro" id="IPR004173">
    <property type="entry name" value="3H_domain"/>
</dbReference>
<evidence type="ECO:0000313" key="5">
    <source>
        <dbReference type="Proteomes" id="UP000182015"/>
    </source>
</evidence>
<dbReference type="STRING" id="1856638.A9Q68_00665"/>
<dbReference type="AlphaFoldDB" id="A0A1L8MMY5"/>